<evidence type="ECO:0000313" key="7">
    <source>
        <dbReference type="EMBL" id="ACO68719.1"/>
    </source>
</evidence>
<dbReference type="PANTHER" id="PTHR13218:SF8">
    <property type="entry name" value="TRANSCRIPTION INITIATION FACTOR TFIID SUBUNIT 11"/>
    <property type="match status" value="1"/>
</dbReference>
<proteinExistence type="inferred from homology"/>
<keyword evidence="8" id="KW-1185">Reference proteome</keyword>
<comment type="subcellular location">
    <subcellularLocation>
        <location evidence="1">Nucleus</location>
    </subcellularLocation>
</comment>
<accession>C1FD46</accession>
<evidence type="ECO:0000259" key="6">
    <source>
        <dbReference type="Pfam" id="PF04719"/>
    </source>
</evidence>
<evidence type="ECO:0000313" key="8">
    <source>
        <dbReference type="Proteomes" id="UP000002009"/>
    </source>
</evidence>
<keyword evidence="7" id="KW-0648">Protein biosynthesis</keyword>
<reference evidence="7 8" key="1">
    <citation type="journal article" date="2009" name="Science">
        <title>Green evolution and dynamic adaptations revealed by genomes of the marine picoeukaryotes Micromonas.</title>
        <authorList>
            <person name="Worden A.Z."/>
            <person name="Lee J.H."/>
            <person name="Mock T."/>
            <person name="Rouze P."/>
            <person name="Simmons M.P."/>
            <person name="Aerts A.L."/>
            <person name="Allen A.E."/>
            <person name="Cuvelier M.L."/>
            <person name="Derelle E."/>
            <person name="Everett M.V."/>
            <person name="Foulon E."/>
            <person name="Grimwood J."/>
            <person name="Gundlach H."/>
            <person name="Henrissat B."/>
            <person name="Napoli C."/>
            <person name="McDonald S.M."/>
            <person name="Parker M.S."/>
            <person name="Rombauts S."/>
            <person name="Salamov A."/>
            <person name="Von Dassow P."/>
            <person name="Badger J.H."/>
            <person name="Coutinho P.M."/>
            <person name="Demir E."/>
            <person name="Dubchak I."/>
            <person name="Gentemann C."/>
            <person name="Eikrem W."/>
            <person name="Gready J.E."/>
            <person name="John U."/>
            <person name="Lanier W."/>
            <person name="Lindquist E.A."/>
            <person name="Lucas S."/>
            <person name="Mayer K.F."/>
            <person name="Moreau H."/>
            <person name="Not F."/>
            <person name="Otillar R."/>
            <person name="Panaud O."/>
            <person name="Pangilinan J."/>
            <person name="Paulsen I."/>
            <person name="Piegu B."/>
            <person name="Poliakov A."/>
            <person name="Robbens S."/>
            <person name="Schmutz J."/>
            <person name="Toulza E."/>
            <person name="Wyss T."/>
            <person name="Zelensky A."/>
            <person name="Zhou K."/>
            <person name="Armbrust E.V."/>
            <person name="Bhattacharya D."/>
            <person name="Goodenough U.W."/>
            <person name="Van de Peer Y."/>
            <person name="Grigoriev I.V."/>
        </authorList>
    </citation>
    <scope>NUCLEOTIDE SEQUENCE [LARGE SCALE GENOMIC DNA]</scope>
    <source>
        <strain evidence="8">RCC299 / NOUM17</strain>
    </source>
</reference>
<dbReference type="InterPro" id="IPR045127">
    <property type="entry name" value="TAF11-like"/>
</dbReference>
<evidence type="ECO:0000256" key="1">
    <source>
        <dbReference type="ARBA" id="ARBA00004123"/>
    </source>
</evidence>
<protein>
    <submittedName>
        <fullName evidence="7">Transcription initiation factor TFIID subunit 1</fullName>
    </submittedName>
</protein>
<sequence length="118" mass="13413">MNVAQNTERAQMVDLLSQFTSEQMTRYECYRRSSLPKSILKRLFQTVTSTAPPPNGLIILAAVGKLFVGELVEKARQVADEEGLSDLDEIRVGHIQEACWRLHSGALKQKNMFQQHRL</sequence>
<dbReference type="GeneID" id="8250009"/>
<keyword evidence="5" id="KW-0539">Nucleus</keyword>
<keyword evidence="7" id="KW-0396">Initiation factor</keyword>
<dbReference type="Gene3D" id="1.10.20.10">
    <property type="entry name" value="Histone, subunit A"/>
    <property type="match status" value="1"/>
</dbReference>
<dbReference type="FunCoup" id="C1FD46">
    <property type="interactions" value="1642"/>
</dbReference>
<dbReference type="KEGG" id="mis:MICPUN_113726"/>
<dbReference type="GO" id="GO:0016251">
    <property type="term" value="F:RNA polymerase II general transcription initiation factor activity"/>
    <property type="evidence" value="ECO:0007669"/>
    <property type="project" value="TreeGrafter"/>
</dbReference>
<dbReference type="InParanoid" id="C1FD46"/>
<dbReference type="Proteomes" id="UP000002009">
    <property type="component" value="Chromosome 1"/>
</dbReference>
<dbReference type="AlphaFoldDB" id="C1FD46"/>
<dbReference type="OMA" id="FNARSCC"/>
<dbReference type="PANTHER" id="PTHR13218">
    <property type="entry name" value="TRANSCRIPTION INITIATION FACTOR TFIID SUBUNIT 11-RELATED"/>
    <property type="match status" value="1"/>
</dbReference>
<dbReference type="InterPro" id="IPR009072">
    <property type="entry name" value="Histone-fold"/>
</dbReference>
<evidence type="ECO:0000256" key="4">
    <source>
        <dbReference type="ARBA" id="ARBA00023163"/>
    </source>
</evidence>
<dbReference type="SUPFAM" id="SSF47113">
    <property type="entry name" value="Histone-fold"/>
    <property type="match status" value="1"/>
</dbReference>
<evidence type="ECO:0000256" key="3">
    <source>
        <dbReference type="ARBA" id="ARBA00023015"/>
    </source>
</evidence>
<dbReference type="OrthoDB" id="28335at2759"/>
<dbReference type="InterPro" id="IPR006809">
    <property type="entry name" value="TAFII28_dom"/>
</dbReference>
<comment type="similarity">
    <text evidence="2">Belongs to the TAF11 family.</text>
</comment>
<gene>
    <name evidence="7" type="primary">TAF11.1</name>
    <name evidence="7" type="ORF">MICPUN_113726</name>
</gene>
<dbReference type="GO" id="GO:0046982">
    <property type="term" value="F:protein heterodimerization activity"/>
    <property type="evidence" value="ECO:0007669"/>
    <property type="project" value="InterPro"/>
</dbReference>
<evidence type="ECO:0000256" key="5">
    <source>
        <dbReference type="ARBA" id="ARBA00023242"/>
    </source>
</evidence>
<dbReference type="RefSeq" id="XP_002507461.1">
    <property type="nucleotide sequence ID" value="XM_002507415.1"/>
</dbReference>
<evidence type="ECO:0000256" key="2">
    <source>
        <dbReference type="ARBA" id="ARBA00009788"/>
    </source>
</evidence>
<dbReference type="GO" id="GO:0003743">
    <property type="term" value="F:translation initiation factor activity"/>
    <property type="evidence" value="ECO:0007669"/>
    <property type="project" value="UniProtKB-KW"/>
</dbReference>
<name>C1FD46_MICCC</name>
<keyword evidence="3" id="KW-0805">Transcription regulation</keyword>
<dbReference type="GO" id="GO:0005669">
    <property type="term" value="C:transcription factor TFIID complex"/>
    <property type="evidence" value="ECO:0007669"/>
    <property type="project" value="InterPro"/>
</dbReference>
<dbReference type="eggNOG" id="KOG3219">
    <property type="taxonomic scope" value="Eukaryota"/>
</dbReference>
<dbReference type="EMBL" id="CP001574">
    <property type="protein sequence ID" value="ACO68719.1"/>
    <property type="molecule type" value="Genomic_DNA"/>
</dbReference>
<dbReference type="GO" id="GO:0051123">
    <property type="term" value="P:RNA polymerase II preinitiation complex assembly"/>
    <property type="evidence" value="ECO:0007669"/>
    <property type="project" value="InterPro"/>
</dbReference>
<dbReference type="STRING" id="296587.C1FD46"/>
<keyword evidence="4" id="KW-0804">Transcription</keyword>
<feature type="domain" description="TAFII28-like protein" evidence="6">
    <location>
        <begin position="15"/>
        <end position="100"/>
    </location>
</feature>
<dbReference type="Pfam" id="PF04719">
    <property type="entry name" value="TAFII28"/>
    <property type="match status" value="1"/>
</dbReference>
<organism evidence="7 8">
    <name type="scientific">Micromonas commoda (strain RCC299 / NOUM17 / CCMP2709)</name>
    <name type="common">Picoplanktonic green alga</name>
    <dbReference type="NCBI Taxonomy" id="296587"/>
    <lineage>
        <taxon>Eukaryota</taxon>
        <taxon>Viridiplantae</taxon>
        <taxon>Chlorophyta</taxon>
        <taxon>Mamiellophyceae</taxon>
        <taxon>Mamiellales</taxon>
        <taxon>Mamiellaceae</taxon>
        <taxon>Micromonas</taxon>
    </lineage>
</organism>
<dbReference type="CDD" id="cd08048">
    <property type="entry name" value="HFD_TAF11"/>
    <property type="match status" value="1"/>
</dbReference>